<name>S3DM38_GLAL2</name>
<reference evidence="2 3" key="1">
    <citation type="journal article" date="2013" name="BMC Genomics">
        <title>Genomics-driven discovery of the pneumocandin biosynthetic gene cluster in the fungus Glarea lozoyensis.</title>
        <authorList>
            <person name="Chen L."/>
            <person name="Yue Q."/>
            <person name="Zhang X."/>
            <person name="Xiang M."/>
            <person name="Wang C."/>
            <person name="Li S."/>
            <person name="Che Y."/>
            <person name="Ortiz-Lopez F.J."/>
            <person name="Bills G.F."/>
            <person name="Liu X."/>
            <person name="An Z."/>
        </authorList>
    </citation>
    <scope>NUCLEOTIDE SEQUENCE [LARGE SCALE GENOMIC DNA]</scope>
    <source>
        <strain evidence="3">ATCC 20868 / MF5171</strain>
    </source>
</reference>
<dbReference type="AlphaFoldDB" id="S3DM38"/>
<keyword evidence="3" id="KW-1185">Reference proteome</keyword>
<evidence type="ECO:0000256" key="1">
    <source>
        <dbReference type="SAM" id="MobiDB-lite"/>
    </source>
</evidence>
<feature type="compositionally biased region" description="Low complexity" evidence="1">
    <location>
        <begin position="87"/>
        <end position="97"/>
    </location>
</feature>
<accession>S3DM38</accession>
<feature type="compositionally biased region" description="Basic residues" evidence="1">
    <location>
        <begin position="98"/>
        <end position="115"/>
    </location>
</feature>
<organism evidence="2 3">
    <name type="scientific">Glarea lozoyensis (strain ATCC 20868 / MF5171)</name>
    <dbReference type="NCBI Taxonomy" id="1116229"/>
    <lineage>
        <taxon>Eukaryota</taxon>
        <taxon>Fungi</taxon>
        <taxon>Dikarya</taxon>
        <taxon>Ascomycota</taxon>
        <taxon>Pezizomycotina</taxon>
        <taxon>Leotiomycetes</taxon>
        <taxon>Helotiales</taxon>
        <taxon>Helotiaceae</taxon>
        <taxon>Glarea</taxon>
    </lineage>
</organism>
<dbReference type="Proteomes" id="UP000016922">
    <property type="component" value="Unassembled WGS sequence"/>
</dbReference>
<dbReference type="EMBL" id="KE145358">
    <property type="protein sequence ID" value="EPE33136.1"/>
    <property type="molecule type" value="Genomic_DNA"/>
</dbReference>
<dbReference type="KEGG" id="glz:GLAREA_06148"/>
<proteinExistence type="predicted"/>
<feature type="region of interest" description="Disordered" evidence="1">
    <location>
        <begin position="58"/>
        <end position="124"/>
    </location>
</feature>
<dbReference type="GeneID" id="19465202"/>
<sequence>MCYRRIHLYGGKECRCVWYEDGPWGCGQEPNCGHDKWSALYDNGGCIIQEEVMLQECPYHSPSREQPTNLPAYDDPEDYDDFPTATSSKSKPSQSQSKSKKSTKHSSSSRKHRKSSGSSSNGTK</sequence>
<dbReference type="HOGENOM" id="CLU_2004157_0_0_1"/>
<dbReference type="RefSeq" id="XP_008079753.1">
    <property type="nucleotide sequence ID" value="XM_008081562.1"/>
</dbReference>
<evidence type="ECO:0000313" key="2">
    <source>
        <dbReference type="EMBL" id="EPE33136.1"/>
    </source>
</evidence>
<gene>
    <name evidence="2" type="ORF">GLAREA_06148</name>
</gene>
<protein>
    <submittedName>
        <fullName evidence="2">Uncharacterized protein</fullName>
    </submittedName>
</protein>
<evidence type="ECO:0000313" key="3">
    <source>
        <dbReference type="Proteomes" id="UP000016922"/>
    </source>
</evidence>